<dbReference type="AlphaFoldDB" id="A0A0B1TCH0"/>
<proteinExistence type="predicted"/>
<keyword evidence="3 5" id="KW-1133">Transmembrane helix</keyword>
<dbReference type="InterPro" id="IPR052322">
    <property type="entry name" value="Mito_rRNA_Mtase_NSUN4"/>
</dbReference>
<feature type="transmembrane region" description="Helical" evidence="5">
    <location>
        <begin position="124"/>
        <end position="143"/>
    </location>
</feature>
<dbReference type="InterPro" id="IPR017452">
    <property type="entry name" value="GPCR_Rhodpsn_7TM"/>
</dbReference>
<dbReference type="EMBL" id="KN550029">
    <property type="protein sequence ID" value="KHJ95233.1"/>
    <property type="molecule type" value="Genomic_DNA"/>
</dbReference>
<evidence type="ECO:0000313" key="8">
    <source>
        <dbReference type="Proteomes" id="UP000053660"/>
    </source>
</evidence>
<comment type="subcellular location">
    <subcellularLocation>
        <location evidence="1">Membrane</location>
    </subcellularLocation>
</comment>
<evidence type="ECO:0000259" key="6">
    <source>
        <dbReference type="PROSITE" id="PS50262"/>
    </source>
</evidence>
<keyword evidence="4 5" id="KW-0472">Membrane</keyword>
<name>A0A0B1TCH0_OESDE</name>
<evidence type="ECO:0000256" key="4">
    <source>
        <dbReference type="ARBA" id="ARBA00023136"/>
    </source>
</evidence>
<feature type="transmembrane region" description="Helical" evidence="5">
    <location>
        <begin position="7"/>
        <end position="25"/>
    </location>
</feature>
<dbReference type="Gene3D" id="1.20.1070.10">
    <property type="entry name" value="Rhodopsin 7-helix transmembrane proteins"/>
    <property type="match status" value="1"/>
</dbReference>
<evidence type="ECO:0000256" key="1">
    <source>
        <dbReference type="ARBA" id="ARBA00004370"/>
    </source>
</evidence>
<keyword evidence="2 5" id="KW-0812">Transmembrane</keyword>
<feature type="transmembrane region" description="Helical" evidence="5">
    <location>
        <begin position="37"/>
        <end position="62"/>
    </location>
</feature>
<evidence type="ECO:0000256" key="5">
    <source>
        <dbReference type="SAM" id="Phobius"/>
    </source>
</evidence>
<dbReference type="SUPFAM" id="SSF81321">
    <property type="entry name" value="Family A G protein-coupled receptor-like"/>
    <property type="match status" value="1"/>
</dbReference>
<evidence type="ECO:0000256" key="3">
    <source>
        <dbReference type="ARBA" id="ARBA00022989"/>
    </source>
</evidence>
<evidence type="ECO:0000256" key="2">
    <source>
        <dbReference type="ARBA" id="ARBA00022692"/>
    </source>
</evidence>
<reference evidence="7 8" key="1">
    <citation type="submission" date="2014-03" db="EMBL/GenBank/DDBJ databases">
        <title>Draft genome of the hookworm Oesophagostomum dentatum.</title>
        <authorList>
            <person name="Mitreva M."/>
        </authorList>
    </citation>
    <scope>NUCLEOTIDE SEQUENCE [LARGE SCALE GENOMIC DNA]</scope>
    <source>
        <strain evidence="7 8">OD-Hann</strain>
    </source>
</reference>
<dbReference type="GO" id="GO:0016020">
    <property type="term" value="C:membrane"/>
    <property type="evidence" value="ECO:0007669"/>
    <property type="project" value="UniProtKB-SubCell"/>
</dbReference>
<dbReference type="PANTHER" id="PTHR46955">
    <property type="entry name" value="PROTEIN CBG01349-RELATED"/>
    <property type="match status" value="1"/>
</dbReference>
<sequence length="156" mass="17593">MILYLVVTDFILVLTVTPYAIFLTSSWDPNEMDLNPYVIILLGMPPLIQMKGNLLLTAAIAVERNLALFMPLLYRKLSSARFAAFALIFAYSSAIFDPCFALAISPFQRKPNCAAAGCFMNKSFLSYWVGSNMVSYLSPKVTFQRRIYMYRLSASL</sequence>
<evidence type="ECO:0000313" key="7">
    <source>
        <dbReference type="EMBL" id="KHJ95233.1"/>
    </source>
</evidence>
<dbReference type="PROSITE" id="PS50262">
    <property type="entry name" value="G_PROTEIN_RECEP_F1_2"/>
    <property type="match status" value="1"/>
</dbReference>
<feature type="domain" description="G-protein coupled receptors family 1 profile" evidence="6">
    <location>
        <begin position="1"/>
        <end position="156"/>
    </location>
</feature>
<dbReference type="Pfam" id="PF10316">
    <property type="entry name" value="7TM_GPCR_Srbc"/>
    <property type="match status" value="1"/>
</dbReference>
<protein>
    <recommendedName>
        <fullName evidence="6">G-protein coupled receptors family 1 profile domain-containing protein</fullName>
    </recommendedName>
</protein>
<gene>
    <name evidence="7" type="ORF">OESDEN_04830</name>
</gene>
<dbReference type="OrthoDB" id="5794962at2759"/>
<accession>A0A0B1TCH0</accession>
<dbReference type="InterPro" id="IPR019420">
    <property type="entry name" value="7TM_GPCR_serpentine_rcpt_Srbc"/>
</dbReference>
<keyword evidence="8" id="KW-1185">Reference proteome</keyword>
<dbReference type="PANTHER" id="PTHR46955:SF3">
    <property type="entry name" value="G_PROTEIN_RECEP_F1_2 DOMAIN-CONTAINING PROTEIN"/>
    <property type="match status" value="1"/>
</dbReference>
<organism evidence="7 8">
    <name type="scientific">Oesophagostomum dentatum</name>
    <name type="common">Nodular worm</name>
    <dbReference type="NCBI Taxonomy" id="61180"/>
    <lineage>
        <taxon>Eukaryota</taxon>
        <taxon>Metazoa</taxon>
        <taxon>Ecdysozoa</taxon>
        <taxon>Nematoda</taxon>
        <taxon>Chromadorea</taxon>
        <taxon>Rhabditida</taxon>
        <taxon>Rhabditina</taxon>
        <taxon>Rhabditomorpha</taxon>
        <taxon>Strongyloidea</taxon>
        <taxon>Strongylidae</taxon>
        <taxon>Oesophagostomum</taxon>
    </lineage>
</organism>
<dbReference type="Proteomes" id="UP000053660">
    <property type="component" value="Unassembled WGS sequence"/>
</dbReference>
<feature type="transmembrane region" description="Helical" evidence="5">
    <location>
        <begin position="82"/>
        <end position="104"/>
    </location>
</feature>